<evidence type="ECO:0000256" key="1">
    <source>
        <dbReference type="SAM" id="Phobius"/>
    </source>
</evidence>
<evidence type="ECO:0000313" key="3">
    <source>
        <dbReference type="Proteomes" id="UP000193689"/>
    </source>
</evidence>
<gene>
    <name evidence="2" type="ORF">BCR38DRAFT_422082</name>
</gene>
<keyword evidence="1" id="KW-0812">Transmembrane</keyword>
<dbReference type="GO" id="GO:0070917">
    <property type="term" value="F:inositol phosphoceramide synthase regulator activity"/>
    <property type="evidence" value="ECO:0007669"/>
    <property type="project" value="InterPro"/>
</dbReference>
<proteinExistence type="predicted"/>
<evidence type="ECO:0000313" key="2">
    <source>
        <dbReference type="EMBL" id="ORY70417.1"/>
    </source>
</evidence>
<dbReference type="InParanoid" id="A0A1Y2EG69"/>
<dbReference type="RefSeq" id="XP_040720367.1">
    <property type="nucleotide sequence ID" value="XM_040859481.1"/>
</dbReference>
<reference evidence="2 3" key="1">
    <citation type="submission" date="2016-07" db="EMBL/GenBank/DDBJ databases">
        <title>Pervasive Adenine N6-methylation of Active Genes in Fungi.</title>
        <authorList>
            <consortium name="DOE Joint Genome Institute"/>
            <person name="Mondo S.J."/>
            <person name="Dannebaum R.O."/>
            <person name="Kuo R.C."/>
            <person name="Labutti K."/>
            <person name="Haridas S."/>
            <person name="Kuo A."/>
            <person name="Salamov A."/>
            <person name="Ahrendt S.R."/>
            <person name="Lipzen A."/>
            <person name="Sullivan W."/>
            <person name="Andreopoulos W.B."/>
            <person name="Clum A."/>
            <person name="Lindquist E."/>
            <person name="Daum C."/>
            <person name="Ramamoorthy G.K."/>
            <person name="Gryganskyi A."/>
            <person name="Culley D."/>
            <person name="Magnuson J.K."/>
            <person name="James T.Y."/>
            <person name="O'Malley M.A."/>
            <person name="Stajich J.E."/>
            <person name="Spatafora J.W."/>
            <person name="Visel A."/>
            <person name="Grigoriev I.V."/>
        </authorList>
    </citation>
    <scope>NUCLEOTIDE SEQUENCE [LARGE SCALE GENOMIC DNA]</scope>
    <source>
        <strain evidence="2 3">CBS 129021</strain>
    </source>
</reference>
<dbReference type="Pfam" id="PF08552">
    <property type="entry name" value="Kei1"/>
    <property type="match status" value="1"/>
</dbReference>
<comment type="caution">
    <text evidence="2">The sequence shown here is derived from an EMBL/GenBank/DDBJ whole genome shotgun (WGS) entry which is preliminary data.</text>
</comment>
<keyword evidence="3" id="KW-1185">Reference proteome</keyword>
<sequence length="250" mass="27347">MASSKGLQLRLPRPQNFLGLISLQTGTELIALALLFNKVTGLYGLLAILTGYHISILQLSLYIYSTAALILLAFCMPHIRKQTPFQCVALAWLYVIDTFINTAYTTAFAVTWYLANGSGVAGKKDDIKSEDPDQQPGAEGFMGAVDTTTSMTLIVLFTLVRVYFMLVVMAHVRLVLLQYTEGREQGFGDDAGRANEGLFAEDSPEGAGWRGKVGRAMISVGRSYWVGPAEGDEWTRSMKGKFSNQKVIAA</sequence>
<dbReference type="Proteomes" id="UP000193689">
    <property type="component" value="Unassembled WGS sequence"/>
</dbReference>
<dbReference type="GeneID" id="63775693"/>
<name>A0A1Y2EG69_9PEZI</name>
<dbReference type="GO" id="GO:0000139">
    <property type="term" value="C:Golgi membrane"/>
    <property type="evidence" value="ECO:0007669"/>
    <property type="project" value="TreeGrafter"/>
</dbReference>
<dbReference type="GO" id="GO:0070916">
    <property type="term" value="C:inositol phosphoceramide synthase complex"/>
    <property type="evidence" value="ECO:0007669"/>
    <property type="project" value="TreeGrafter"/>
</dbReference>
<organism evidence="2 3">
    <name type="scientific">Pseudomassariella vexata</name>
    <dbReference type="NCBI Taxonomy" id="1141098"/>
    <lineage>
        <taxon>Eukaryota</taxon>
        <taxon>Fungi</taxon>
        <taxon>Dikarya</taxon>
        <taxon>Ascomycota</taxon>
        <taxon>Pezizomycotina</taxon>
        <taxon>Sordariomycetes</taxon>
        <taxon>Xylariomycetidae</taxon>
        <taxon>Amphisphaeriales</taxon>
        <taxon>Pseudomassariaceae</taxon>
        <taxon>Pseudomassariella</taxon>
    </lineage>
</organism>
<dbReference type="EMBL" id="MCFJ01000002">
    <property type="protein sequence ID" value="ORY70417.1"/>
    <property type="molecule type" value="Genomic_DNA"/>
</dbReference>
<dbReference type="InterPro" id="IPR013862">
    <property type="entry name" value="Kei1"/>
</dbReference>
<feature type="transmembrane region" description="Helical" evidence="1">
    <location>
        <begin position="42"/>
        <end position="75"/>
    </location>
</feature>
<dbReference type="PANTHER" id="PTHR28077">
    <property type="entry name" value="INOSITOL PHOSPHORYLCERAMIDE SYNTHASE REGULATORY SUBUNIT KEI1"/>
    <property type="match status" value="1"/>
</dbReference>
<dbReference type="GO" id="GO:0006673">
    <property type="term" value="P:inositol phosphoceramide metabolic process"/>
    <property type="evidence" value="ECO:0007669"/>
    <property type="project" value="InterPro"/>
</dbReference>
<dbReference type="OrthoDB" id="9989112at2759"/>
<keyword evidence="1" id="KW-1133">Transmembrane helix</keyword>
<dbReference type="PANTHER" id="PTHR28077:SF1">
    <property type="entry name" value="INOSITOL PHOSPHORYLCERAMIDE SYNTHASE REGULATORY SUBUNIT KEI1"/>
    <property type="match status" value="1"/>
</dbReference>
<feature type="transmembrane region" description="Helical" evidence="1">
    <location>
        <begin position="87"/>
        <end position="115"/>
    </location>
</feature>
<keyword evidence="1" id="KW-0472">Membrane</keyword>
<dbReference type="FunCoup" id="A0A1Y2EG69">
    <property type="interactions" value="14"/>
</dbReference>
<dbReference type="STRING" id="1141098.A0A1Y2EG69"/>
<accession>A0A1Y2EG69</accession>
<dbReference type="AlphaFoldDB" id="A0A1Y2EG69"/>
<protein>
    <submittedName>
        <fullName evidence="2">Inositolphosphorylceramide synthase subunit Kei1-domain-containing protein</fullName>
    </submittedName>
</protein>
<feature type="transmembrane region" description="Helical" evidence="1">
    <location>
        <begin position="151"/>
        <end position="176"/>
    </location>
</feature>